<dbReference type="STRING" id="1810919.A0A3D8SLL9"/>
<feature type="compositionally biased region" description="Basic and acidic residues" evidence="2">
    <location>
        <begin position="1"/>
        <end position="12"/>
    </location>
</feature>
<sequence length="438" mass="49345">MSRKAASREGSRRTSPSRTNSAHTSRQSSRNASRQTSDDEDAGNLSDDTAVSLASFDDLESIDTENDNNNWEQELLEVIDDVLDRKRSSALSREENYAAYCRLSKFHYVEDLIRSRVPDLLAAFTRSIRTETSVRETTLAMRALELLAITAADNTIFEHAEPLLTRTIRNSSDVIKAAAIHCLGTCTMFGGAGVEGIEDQMTFLLDIAASDGQSIDAQDGAAVCVTAALQEWGFMATEINDLSSESEEFIQIFVDQLNSGDPSVQIAAGENIALLYERSYSPQESWSDEGEEDDSNEEESPDTRPKEEVLRDGPKRVKRYNPYHDTPELERQLQSLATFHSKRINKRDKRDLRKSFASIRETVADPRHGPFYDEYRGSKLTVKIGQQGVMHIDRWEKWVRLNSLRRILQGGFPVHYFEGNTAVLDSLPVVMMRRPDSF</sequence>
<dbReference type="InterPro" id="IPR016024">
    <property type="entry name" value="ARM-type_fold"/>
</dbReference>
<dbReference type="PANTHER" id="PTHR12354">
    <property type="entry name" value="INTERFERON-RELATED DEVELOPMENTAL REGULATOR"/>
    <property type="match status" value="1"/>
</dbReference>
<comment type="caution">
    <text evidence="4">The sequence shown here is derived from an EMBL/GenBank/DDBJ whole genome shotgun (WGS) entry which is preliminary data.</text>
</comment>
<dbReference type="AlphaFoldDB" id="A0A3D8SLL9"/>
<protein>
    <recommendedName>
        <fullName evidence="3">Interferon-related developmental regulator N-terminal domain-containing protein</fullName>
    </recommendedName>
</protein>
<dbReference type="Pfam" id="PF05004">
    <property type="entry name" value="IFRD"/>
    <property type="match status" value="1"/>
</dbReference>
<evidence type="ECO:0000313" key="4">
    <source>
        <dbReference type="EMBL" id="RDW87162.1"/>
    </source>
</evidence>
<evidence type="ECO:0000313" key="5">
    <source>
        <dbReference type="Proteomes" id="UP000256690"/>
    </source>
</evidence>
<name>A0A3D8SLL9_9EURO</name>
<dbReference type="Proteomes" id="UP000256690">
    <property type="component" value="Unassembled WGS sequence"/>
</dbReference>
<dbReference type="Gene3D" id="1.25.10.10">
    <property type="entry name" value="Leucine-rich Repeat Variant"/>
    <property type="match status" value="1"/>
</dbReference>
<reference evidence="4 5" key="1">
    <citation type="journal article" date="2018" name="IMA Fungus">
        <title>IMA Genome-F 9: Draft genome sequence of Annulohypoxylon stygium, Aspergillus mulundensis, Berkeleyomyces basicola (syn. Thielaviopsis basicola), Ceratocystis smalleyi, two Cercospora beticola strains, Coleophoma cylindrospora, Fusarium fracticaudum, Phialophora cf. hyalina, and Morchella septimelata.</title>
        <authorList>
            <person name="Wingfield B.D."/>
            <person name="Bills G.F."/>
            <person name="Dong Y."/>
            <person name="Huang W."/>
            <person name="Nel W.J."/>
            <person name="Swalarsk-Parry B.S."/>
            <person name="Vaghefi N."/>
            <person name="Wilken P.M."/>
            <person name="An Z."/>
            <person name="de Beer Z.W."/>
            <person name="De Vos L."/>
            <person name="Chen L."/>
            <person name="Duong T.A."/>
            <person name="Gao Y."/>
            <person name="Hammerbacher A."/>
            <person name="Kikkert J.R."/>
            <person name="Li Y."/>
            <person name="Li H."/>
            <person name="Li K."/>
            <person name="Li Q."/>
            <person name="Liu X."/>
            <person name="Ma X."/>
            <person name="Naidoo K."/>
            <person name="Pethybridge S.J."/>
            <person name="Sun J."/>
            <person name="Steenkamp E.T."/>
            <person name="van der Nest M.A."/>
            <person name="van Wyk S."/>
            <person name="Wingfield M.J."/>
            <person name="Xiong C."/>
            <person name="Yue Q."/>
            <person name="Zhang X."/>
        </authorList>
    </citation>
    <scope>NUCLEOTIDE SEQUENCE [LARGE SCALE GENOMIC DNA]</scope>
    <source>
        <strain evidence="4 5">DSM 5745</strain>
    </source>
</reference>
<proteinExistence type="inferred from homology"/>
<dbReference type="OrthoDB" id="18978at2759"/>
<gene>
    <name evidence="4" type="ORF">DSM5745_03804</name>
</gene>
<evidence type="ECO:0000259" key="3">
    <source>
        <dbReference type="Pfam" id="PF05004"/>
    </source>
</evidence>
<accession>A0A3D8SLL9</accession>
<feature type="domain" description="Interferon-related developmental regulator N-terminal" evidence="3">
    <location>
        <begin position="57"/>
        <end position="363"/>
    </location>
</feature>
<feature type="region of interest" description="Disordered" evidence="2">
    <location>
        <begin position="1"/>
        <end position="47"/>
    </location>
</feature>
<dbReference type="PANTHER" id="PTHR12354:SF1">
    <property type="entry name" value="INTERFERON-RELATED DEVELOPMENTAL REGULATOR 1"/>
    <property type="match status" value="1"/>
</dbReference>
<organism evidence="4 5">
    <name type="scientific">Aspergillus mulundensis</name>
    <dbReference type="NCBI Taxonomy" id="1810919"/>
    <lineage>
        <taxon>Eukaryota</taxon>
        <taxon>Fungi</taxon>
        <taxon>Dikarya</taxon>
        <taxon>Ascomycota</taxon>
        <taxon>Pezizomycotina</taxon>
        <taxon>Eurotiomycetes</taxon>
        <taxon>Eurotiomycetidae</taxon>
        <taxon>Eurotiales</taxon>
        <taxon>Aspergillaceae</taxon>
        <taxon>Aspergillus</taxon>
        <taxon>Aspergillus subgen. Nidulantes</taxon>
    </lineage>
</organism>
<evidence type="ECO:0000256" key="2">
    <source>
        <dbReference type="SAM" id="MobiDB-lite"/>
    </source>
</evidence>
<dbReference type="SUPFAM" id="SSF48371">
    <property type="entry name" value="ARM repeat"/>
    <property type="match status" value="1"/>
</dbReference>
<comment type="similarity">
    <text evidence="1">Belongs to the IFRD family.</text>
</comment>
<dbReference type="InterPro" id="IPR011989">
    <property type="entry name" value="ARM-like"/>
</dbReference>
<dbReference type="EMBL" id="PVWQ01000003">
    <property type="protein sequence ID" value="RDW87162.1"/>
    <property type="molecule type" value="Genomic_DNA"/>
</dbReference>
<feature type="region of interest" description="Disordered" evidence="2">
    <location>
        <begin position="283"/>
        <end position="324"/>
    </location>
</feature>
<keyword evidence="5" id="KW-1185">Reference proteome</keyword>
<evidence type="ECO:0000256" key="1">
    <source>
        <dbReference type="ARBA" id="ARBA00008828"/>
    </source>
</evidence>
<dbReference type="RefSeq" id="XP_026606686.1">
    <property type="nucleotide sequence ID" value="XM_026745820.1"/>
</dbReference>
<feature type="compositionally biased region" description="Basic and acidic residues" evidence="2">
    <location>
        <begin position="301"/>
        <end position="315"/>
    </location>
</feature>
<dbReference type="GeneID" id="38114174"/>
<dbReference type="InterPro" id="IPR007701">
    <property type="entry name" value="Interferon-rel_develop_reg_N"/>
</dbReference>
<feature type="compositionally biased region" description="Acidic residues" evidence="2">
    <location>
        <begin position="286"/>
        <end position="300"/>
    </location>
</feature>
<feature type="compositionally biased region" description="Polar residues" evidence="2">
    <location>
        <begin position="13"/>
        <end position="35"/>
    </location>
</feature>
<dbReference type="InterPro" id="IPR039777">
    <property type="entry name" value="IFRD"/>
</dbReference>